<gene>
    <name evidence="1" type="ORF">LMG23992_00374</name>
</gene>
<organism evidence="1 2">
    <name type="scientific">Cupriavidus laharis</name>
    <dbReference type="NCBI Taxonomy" id="151654"/>
    <lineage>
        <taxon>Bacteria</taxon>
        <taxon>Pseudomonadati</taxon>
        <taxon>Pseudomonadota</taxon>
        <taxon>Betaproteobacteria</taxon>
        <taxon>Burkholderiales</taxon>
        <taxon>Burkholderiaceae</taxon>
        <taxon>Cupriavidus</taxon>
    </lineage>
</organism>
<name>A0ABM8WDB0_9BURK</name>
<dbReference type="EMBL" id="CAJZAI010000001">
    <property type="protein sequence ID" value="CAG9165230.1"/>
    <property type="molecule type" value="Genomic_DNA"/>
</dbReference>
<accession>A0ABM8WDB0</accession>
<evidence type="ECO:0000313" key="1">
    <source>
        <dbReference type="EMBL" id="CAG9165230.1"/>
    </source>
</evidence>
<sequence>MGIFVKASIKLAQAKSQFIGSAGQFYLSYALAARHINVSLTLGNAPSVDALASSSDGRRTMAIQVKTAKSAKKKRYGRLGYEWYVGGGVIGKHAESFIYALLDFKGDMTTQPDVFFVPSRWVAEFVKPNWKMFLYFLPATPEIEALTKNRFDLVQQYLAGQSAALEWVNAWPEDKLIKWGRPQVVNAD</sequence>
<proteinExistence type="predicted"/>
<dbReference type="RefSeq" id="WP_224078087.1">
    <property type="nucleotide sequence ID" value="NZ_CAJZAI010000001.1"/>
</dbReference>
<comment type="caution">
    <text evidence="1">The sequence shown here is derived from an EMBL/GenBank/DDBJ whole genome shotgun (WGS) entry which is preliminary data.</text>
</comment>
<keyword evidence="2" id="KW-1185">Reference proteome</keyword>
<evidence type="ECO:0008006" key="3">
    <source>
        <dbReference type="Google" id="ProtNLM"/>
    </source>
</evidence>
<dbReference type="Proteomes" id="UP000727654">
    <property type="component" value="Unassembled WGS sequence"/>
</dbReference>
<evidence type="ECO:0000313" key="2">
    <source>
        <dbReference type="Proteomes" id="UP000727654"/>
    </source>
</evidence>
<protein>
    <recommendedName>
        <fullName evidence="3">DUF4365 domain-containing protein</fullName>
    </recommendedName>
</protein>
<reference evidence="1 2" key="1">
    <citation type="submission" date="2021-08" db="EMBL/GenBank/DDBJ databases">
        <authorList>
            <person name="Peeters C."/>
        </authorList>
    </citation>
    <scope>NUCLEOTIDE SEQUENCE [LARGE SCALE GENOMIC DNA]</scope>
    <source>
        <strain evidence="1 2">LMG 23992</strain>
    </source>
</reference>